<dbReference type="SUPFAM" id="SSF51556">
    <property type="entry name" value="Metallo-dependent hydrolases"/>
    <property type="match status" value="1"/>
</dbReference>
<gene>
    <name evidence="1" type="ORF">PQQ73_09815</name>
</gene>
<keyword evidence="2" id="KW-1185">Reference proteome</keyword>
<dbReference type="InterPro" id="IPR011059">
    <property type="entry name" value="Metal-dep_hydrolase_composite"/>
</dbReference>
<comment type="caution">
    <text evidence="1">The sequence shown here is derived from an EMBL/GenBank/DDBJ whole genome shotgun (WGS) entry which is preliminary data.</text>
</comment>
<protein>
    <submittedName>
        <fullName evidence="1">Amidohydrolase family protein</fullName>
    </submittedName>
</protein>
<name>A0ABW9EEQ5_9BURK</name>
<dbReference type="RefSeq" id="WP_408152824.1">
    <property type="nucleotide sequence ID" value="NZ_JAQQCL010000005.1"/>
</dbReference>
<dbReference type="InterPro" id="IPR032466">
    <property type="entry name" value="Metal_Hydrolase"/>
</dbReference>
<sequence length="330" mass="35638">MICVPGLIGDLVVDHGDRQFDCAAYVRDALLGGVTTVSIATERHAEIAPTLRRLGVRAEIYCARRDQALGCHSGANADNLAKVIDAYRADVRALEQERIRISPAITSQLSVSSRLTIKLHEIAKANGKRLLVNVDSGRPHYDVFRDVYGCSGTMLLRTLNVLDSSTTAILDASATRRDVDILVDSDAGVGVMDVPAMMAARKGELNLKRVVRAQRGALMCRNVIPFATSDDVSDIHSAFGWTSLETVNGIADVIVKMMTGAGSAALGLPAVGRIAQGSSADLLLYESQKLPGWAAMSDDHLLLDLIAAKRPRFVVTDGQWRVRNYALSER</sequence>
<reference evidence="1 2" key="1">
    <citation type="journal article" date="2024" name="Chem. Sci.">
        <title>Discovery of megapolipeptins by genome mining of a Burkholderiales bacteria collection.</title>
        <authorList>
            <person name="Paulo B.S."/>
            <person name="Recchia M.J.J."/>
            <person name="Lee S."/>
            <person name="Fergusson C.H."/>
            <person name="Romanowski S.B."/>
            <person name="Hernandez A."/>
            <person name="Krull N."/>
            <person name="Liu D.Y."/>
            <person name="Cavanagh H."/>
            <person name="Bos A."/>
            <person name="Gray C.A."/>
            <person name="Murphy B.T."/>
            <person name="Linington R.G."/>
            <person name="Eustaquio A.S."/>
        </authorList>
    </citation>
    <scope>NUCLEOTIDE SEQUENCE [LARGE SCALE GENOMIC DNA]</scope>
    <source>
        <strain evidence="1 2">RL17-350-BIC-E</strain>
    </source>
</reference>
<organism evidence="1 2">
    <name type="scientific">Paraburkholderia strydomiana</name>
    <dbReference type="NCBI Taxonomy" id="1245417"/>
    <lineage>
        <taxon>Bacteria</taxon>
        <taxon>Pseudomonadati</taxon>
        <taxon>Pseudomonadota</taxon>
        <taxon>Betaproteobacteria</taxon>
        <taxon>Burkholderiales</taxon>
        <taxon>Burkholderiaceae</taxon>
        <taxon>Paraburkholderia</taxon>
    </lineage>
</organism>
<dbReference type="Proteomes" id="UP001629392">
    <property type="component" value="Unassembled WGS sequence"/>
</dbReference>
<evidence type="ECO:0000313" key="2">
    <source>
        <dbReference type="Proteomes" id="UP001629392"/>
    </source>
</evidence>
<dbReference type="Gene3D" id="3.20.20.140">
    <property type="entry name" value="Metal-dependent hydrolases"/>
    <property type="match status" value="2"/>
</dbReference>
<dbReference type="Gene3D" id="2.30.40.10">
    <property type="entry name" value="Urease, subunit C, domain 1"/>
    <property type="match status" value="1"/>
</dbReference>
<dbReference type="EMBL" id="JAQQCL010000005">
    <property type="protein sequence ID" value="MFM0716626.1"/>
    <property type="molecule type" value="Genomic_DNA"/>
</dbReference>
<proteinExistence type="predicted"/>
<accession>A0ABW9EEQ5</accession>
<evidence type="ECO:0000313" key="1">
    <source>
        <dbReference type="EMBL" id="MFM0716626.1"/>
    </source>
</evidence>